<sequence>MFASVIPSSAGGSALVPRRSDSLNATQTRAGNAQHAPQKNQMFLSIEQELHDARRVMSHGQEDDLRNALGMVINRVVELSTLLQEVYRSKAELEVQLNVTKSNLQLVIANNEMLEEALRSGGGNGRDVGWRRSSGTVGRQSTQSQEEGSPNSSPTDSQGTNSRFFKTFFSSGSASSSNTRPGTPTMQGQHLTSPSLPSLHHSPEEEALSAALQAARATAEKSRAEADRARAEAEKMRGEKVALEEELESLSQALFEEANNMVASERKRRAEAEGQLEKLKPLVQDAQEIGEELEEVRKEREALKSALRLIEGENESLRSASRMSFHGSNPGSIDLDHDDDSGAPSRRMTRSRSSSEVGTKSPARLSPPNGSPLVSSFTADPSTAEPEALSHTDDLVEDAEPLQFAPTGLKAPDVSSDDHGTPRRPVLPLDTQLSHDSQYKFEYEHVSRTTNSSPSFSPPPTATMPSVVDPWRL</sequence>
<gene>
    <name evidence="4" type="ORF">MCHLO_17065</name>
</gene>
<evidence type="ECO:0000256" key="2">
    <source>
        <dbReference type="SAM" id="MobiDB-lite"/>
    </source>
</evidence>
<keyword evidence="5" id="KW-1185">Reference proteome</keyword>
<dbReference type="InterPro" id="IPR040351">
    <property type="entry name" value="RAB3IL/RAB3IP/Sec2"/>
</dbReference>
<name>A0ABQ0MCD1_MYCCL</name>
<keyword evidence="1" id="KW-0175">Coiled coil</keyword>
<dbReference type="Pfam" id="PF06428">
    <property type="entry name" value="Sec2p"/>
    <property type="match status" value="1"/>
</dbReference>
<feature type="compositionally biased region" description="Polar residues" evidence="2">
    <location>
        <begin position="133"/>
        <end position="163"/>
    </location>
</feature>
<feature type="compositionally biased region" description="Low complexity" evidence="2">
    <location>
        <begin position="164"/>
        <end position="177"/>
    </location>
</feature>
<evidence type="ECO:0000313" key="4">
    <source>
        <dbReference type="EMBL" id="GAT60988.1"/>
    </source>
</evidence>
<evidence type="ECO:0000259" key="3">
    <source>
        <dbReference type="Pfam" id="PF06428"/>
    </source>
</evidence>
<proteinExistence type="predicted"/>
<dbReference type="SUPFAM" id="SSF144284">
    <property type="entry name" value="Sec2 N-terminal region"/>
    <property type="match status" value="1"/>
</dbReference>
<feature type="compositionally biased region" description="Polar residues" evidence="2">
    <location>
        <begin position="372"/>
        <end position="381"/>
    </location>
</feature>
<feature type="region of interest" description="Disordered" evidence="2">
    <location>
        <begin position="119"/>
        <end position="208"/>
    </location>
</feature>
<feature type="compositionally biased region" description="Polar residues" evidence="2">
    <location>
        <begin position="178"/>
        <end position="189"/>
    </location>
</feature>
<dbReference type="PANTHER" id="PTHR14430">
    <property type="entry name" value="RABIN3-RELATED"/>
    <property type="match status" value="1"/>
</dbReference>
<evidence type="ECO:0000313" key="5">
    <source>
        <dbReference type="Proteomes" id="UP000815677"/>
    </source>
</evidence>
<feature type="compositionally biased region" description="Low complexity" evidence="2">
    <location>
        <begin position="190"/>
        <end position="200"/>
    </location>
</feature>
<reference evidence="4" key="1">
    <citation type="submission" date="2014-09" db="EMBL/GenBank/DDBJ databases">
        <title>Genome sequence of the luminous mushroom Mycena chlorophos for searching fungal bioluminescence genes.</title>
        <authorList>
            <person name="Tanaka Y."/>
            <person name="Kasuga D."/>
            <person name="Oba Y."/>
            <person name="Hase S."/>
            <person name="Sato K."/>
            <person name="Oba Y."/>
            <person name="Sakakibara Y."/>
        </authorList>
    </citation>
    <scope>NUCLEOTIDE SEQUENCE</scope>
</reference>
<feature type="domain" description="GDP/GTP exchange factor Sec2 N-terminal" evidence="3">
    <location>
        <begin position="208"/>
        <end position="291"/>
    </location>
</feature>
<feature type="region of interest" description="Disordered" evidence="2">
    <location>
        <begin position="318"/>
        <end position="473"/>
    </location>
</feature>
<organism evidence="4 5">
    <name type="scientific">Mycena chlorophos</name>
    <name type="common">Agaric fungus</name>
    <name type="synonym">Agaricus chlorophos</name>
    <dbReference type="NCBI Taxonomy" id="658473"/>
    <lineage>
        <taxon>Eukaryota</taxon>
        <taxon>Fungi</taxon>
        <taxon>Dikarya</taxon>
        <taxon>Basidiomycota</taxon>
        <taxon>Agaricomycotina</taxon>
        <taxon>Agaricomycetes</taxon>
        <taxon>Agaricomycetidae</taxon>
        <taxon>Agaricales</taxon>
        <taxon>Marasmiineae</taxon>
        <taxon>Mycenaceae</taxon>
        <taxon>Mycena</taxon>
    </lineage>
</organism>
<dbReference type="EMBL" id="DF849967">
    <property type="protein sequence ID" value="GAT60988.1"/>
    <property type="molecule type" value="Genomic_DNA"/>
</dbReference>
<dbReference type="Proteomes" id="UP000815677">
    <property type="component" value="Unassembled WGS sequence"/>
</dbReference>
<dbReference type="PANTHER" id="PTHR14430:SF0">
    <property type="entry name" value="SEC2P DOMAIN-CONTAINING PROTEIN"/>
    <property type="match status" value="1"/>
</dbReference>
<dbReference type="InterPro" id="IPR009449">
    <property type="entry name" value="Sec2_N"/>
</dbReference>
<protein>
    <recommendedName>
        <fullName evidence="3">GDP/GTP exchange factor Sec2 N-terminal domain-containing protein</fullName>
    </recommendedName>
</protein>
<feature type="compositionally biased region" description="Basic and acidic residues" evidence="2">
    <location>
        <begin position="437"/>
        <end position="447"/>
    </location>
</feature>
<evidence type="ECO:0000256" key="1">
    <source>
        <dbReference type="ARBA" id="ARBA00023054"/>
    </source>
</evidence>
<accession>A0ABQ0MCD1</accession>
<dbReference type="Gene3D" id="6.10.140.910">
    <property type="match status" value="1"/>
</dbReference>
<feature type="compositionally biased region" description="Polar residues" evidence="2">
    <location>
        <begin position="318"/>
        <end position="331"/>
    </location>
</feature>